<dbReference type="CDD" id="cd02208">
    <property type="entry name" value="cupin_RmlC-like"/>
    <property type="match status" value="1"/>
</dbReference>
<evidence type="ECO:0000259" key="4">
    <source>
        <dbReference type="PROSITE" id="PS01124"/>
    </source>
</evidence>
<dbReference type="SMART" id="SM00342">
    <property type="entry name" value="HTH_ARAC"/>
    <property type="match status" value="1"/>
</dbReference>
<dbReference type="Pfam" id="PF12833">
    <property type="entry name" value="HTH_18"/>
    <property type="match status" value="1"/>
</dbReference>
<dbReference type="OrthoDB" id="9776971at2"/>
<dbReference type="Gene3D" id="2.60.120.10">
    <property type="entry name" value="Jelly Rolls"/>
    <property type="match status" value="1"/>
</dbReference>
<dbReference type="InterPro" id="IPR020449">
    <property type="entry name" value="Tscrpt_reg_AraC-type_HTH"/>
</dbReference>
<dbReference type="GO" id="GO:0043565">
    <property type="term" value="F:sequence-specific DNA binding"/>
    <property type="evidence" value="ECO:0007669"/>
    <property type="project" value="InterPro"/>
</dbReference>
<dbReference type="InterPro" id="IPR018060">
    <property type="entry name" value="HTH_AraC"/>
</dbReference>
<evidence type="ECO:0000313" key="6">
    <source>
        <dbReference type="Proteomes" id="UP000267017"/>
    </source>
</evidence>
<organism evidence="5 6">
    <name type="scientific">Paenibacillus oralis</name>
    <dbReference type="NCBI Taxonomy" id="2490856"/>
    <lineage>
        <taxon>Bacteria</taxon>
        <taxon>Bacillati</taxon>
        <taxon>Bacillota</taxon>
        <taxon>Bacilli</taxon>
        <taxon>Bacillales</taxon>
        <taxon>Paenibacillaceae</taxon>
        <taxon>Paenibacillus</taxon>
    </lineage>
</organism>
<evidence type="ECO:0000256" key="2">
    <source>
        <dbReference type="ARBA" id="ARBA00023125"/>
    </source>
</evidence>
<dbReference type="PANTHER" id="PTHR43280:SF2">
    <property type="entry name" value="HTH-TYPE TRANSCRIPTIONAL REGULATOR EXSA"/>
    <property type="match status" value="1"/>
</dbReference>
<dbReference type="GO" id="GO:0003700">
    <property type="term" value="F:DNA-binding transcription factor activity"/>
    <property type="evidence" value="ECO:0007669"/>
    <property type="project" value="InterPro"/>
</dbReference>
<dbReference type="InterPro" id="IPR003313">
    <property type="entry name" value="AraC-bd"/>
</dbReference>
<name>A0A3P3TZ27_9BACL</name>
<keyword evidence="1" id="KW-0805">Transcription regulation</keyword>
<protein>
    <submittedName>
        <fullName evidence="5">Helix-turn-helix domain-containing protein</fullName>
    </submittedName>
</protein>
<dbReference type="Gene3D" id="1.10.10.60">
    <property type="entry name" value="Homeodomain-like"/>
    <property type="match status" value="2"/>
</dbReference>
<proteinExistence type="predicted"/>
<dbReference type="RefSeq" id="WP_128631200.1">
    <property type="nucleotide sequence ID" value="NZ_RRCN01000001.1"/>
</dbReference>
<comment type="caution">
    <text evidence="5">The sequence shown here is derived from an EMBL/GenBank/DDBJ whole genome shotgun (WGS) entry which is preliminary data.</text>
</comment>
<dbReference type="InterPro" id="IPR014710">
    <property type="entry name" value="RmlC-like_jellyroll"/>
</dbReference>
<dbReference type="AlphaFoldDB" id="A0A3P3TZ27"/>
<dbReference type="InterPro" id="IPR011051">
    <property type="entry name" value="RmlC_Cupin_sf"/>
</dbReference>
<reference evidence="5 6" key="1">
    <citation type="submission" date="2018-11" db="EMBL/GenBank/DDBJ databases">
        <title>Genome sequencing of Paenibacillus sp. KCOM 3021 (= ChDC PVNT-B20).</title>
        <authorList>
            <person name="Kook J.-K."/>
            <person name="Park S.-N."/>
            <person name="Lim Y.K."/>
        </authorList>
    </citation>
    <scope>NUCLEOTIDE SEQUENCE [LARGE SCALE GENOMIC DNA]</scope>
    <source>
        <strain evidence="5 6">KCOM 3021</strain>
    </source>
</reference>
<keyword evidence="2" id="KW-0238">DNA-binding</keyword>
<feature type="domain" description="HTH araC/xylS-type" evidence="4">
    <location>
        <begin position="187"/>
        <end position="285"/>
    </location>
</feature>
<dbReference type="Pfam" id="PF02311">
    <property type="entry name" value="AraC_binding"/>
    <property type="match status" value="1"/>
</dbReference>
<evidence type="ECO:0000256" key="1">
    <source>
        <dbReference type="ARBA" id="ARBA00023015"/>
    </source>
</evidence>
<dbReference type="Proteomes" id="UP000267017">
    <property type="component" value="Unassembled WGS sequence"/>
</dbReference>
<sequence length="296" mass="34186">MEYKYELVQTDASFPLKIIVHSSNEPANISAHWHDSVEISYVLSGMIDHIYVDGANYRSQAGDIVLINSNAIHSFSLSKAEGEERKAVTVLIPYEFIKENDPGNGLISFDCISIWEANEQRLRHFAELRELLNDLVAAYLNRDQDLFAPIHLTALSYKLIYVLFKYFKKTNAFVPVRDSRKYSERLSLIMGYIKANYDQNLSLNAIAEVLGLSSEYLARFFVKHTGVTLFQYINAIRLERAFRDLMSTDQPIIQIALHHGFPNEKSFTRVFRQVFQTTPHQYRKENKTYAKLDVSK</sequence>
<dbReference type="SUPFAM" id="SSF46689">
    <property type="entry name" value="Homeodomain-like"/>
    <property type="match status" value="2"/>
</dbReference>
<evidence type="ECO:0000313" key="5">
    <source>
        <dbReference type="EMBL" id="RRJ63357.1"/>
    </source>
</evidence>
<keyword evidence="3" id="KW-0804">Transcription</keyword>
<gene>
    <name evidence="5" type="ORF">EHV15_10835</name>
</gene>
<dbReference type="PRINTS" id="PR00032">
    <property type="entry name" value="HTHARAC"/>
</dbReference>
<dbReference type="InterPro" id="IPR009057">
    <property type="entry name" value="Homeodomain-like_sf"/>
</dbReference>
<accession>A0A3P3TZ27</accession>
<dbReference type="EMBL" id="RRCN01000001">
    <property type="protein sequence ID" value="RRJ63357.1"/>
    <property type="molecule type" value="Genomic_DNA"/>
</dbReference>
<keyword evidence="6" id="KW-1185">Reference proteome</keyword>
<dbReference type="PROSITE" id="PS01124">
    <property type="entry name" value="HTH_ARAC_FAMILY_2"/>
    <property type="match status" value="1"/>
</dbReference>
<dbReference type="SUPFAM" id="SSF51182">
    <property type="entry name" value="RmlC-like cupins"/>
    <property type="match status" value="1"/>
</dbReference>
<evidence type="ECO:0000256" key="3">
    <source>
        <dbReference type="ARBA" id="ARBA00023163"/>
    </source>
</evidence>
<dbReference type="PANTHER" id="PTHR43280">
    <property type="entry name" value="ARAC-FAMILY TRANSCRIPTIONAL REGULATOR"/>
    <property type="match status" value="1"/>
</dbReference>